<feature type="compositionally biased region" description="Polar residues" evidence="5">
    <location>
        <begin position="117"/>
        <end position="132"/>
    </location>
</feature>
<dbReference type="PANTHER" id="PTHR13408">
    <property type="entry name" value="DNA-DIRECTED RNA POLYMERASE III"/>
    <property type="match status" value="1"/>
</dbReference>
<keyword evidence="2" id="KW-0240">DNA-directed RNA polymerase</keyword>
<feature type="region of interest" description="Disordered" evidence="5">
    <location>
        <begin position="69"/>
        <end position="154"/>
    </location>
</feature>
<dbReference type="Pfam" id="PF05132">
    <property type="entry name" value="RNA_pol_Rpc4"/>
    <property type="match status" value="1"/>
</dbReference>
<name>A0ABM1JF68_POLDO</name>
<evidence type="ECO:0000313" key="6">
    <source>
        <dbReference type="Proteomes" id="UP000694924"/>
    </source>
</evidence>
<evidence type="ECO:0000256" key="1">
    <source>
        <dbReference type="ARBA" id="ARBA00004123"/>
    </source>
</evidence>
<protein>
    <submittedName>
        <fullName evidence="7 8">Uncharacterized protein LOC107074302</fullName>
    </submittedName>
</protein>
<organism evidence="6 8">
    <name type="scientific">Polistes dominula</name>
    <name type="common">European paper wasp</name>
    <name type="synonym">Vespa dominula</name>
    <dbReference type="NCBI Taxonomy" id="743375"/>
    <lineage>
        <taxon>Eukaryota</taxon>
        <taxon>Metazoa</taxon>
        <taxon>Ecdysozoa</taxon>
        <taxon>Arthropoda</taxon>
        <taxon>Hexapoda</taxon>
        <taxon>Insecta</taxon>
        <taxon>Pterygota</taxon>
        <taxon>Neoptera</taxon>
        <taxon>Endopterygota</taxon>
        <taxon>Hymenoptera</taxon>
        <taxon>Apocrita</taxon>
        <taxon>Aculeata</taxon>
        <taxon>Vespoidea</taxon>
        <taxon>Vespidae</taxon>
        <taxon>Polistinae</taxon>
        <taxon>Polistini</taxon>
        <taxon>Polistes</taxon>
    </lineage>
</organism>
<feature type="compositionally biased region" description="Acidic residues" evidence="5">
    <location>
        <begin position="177"/>
        <end position="193"/>
    </location>
</feature>
<dbReference type="InterPro" id="IPR007811">
    <property type="entry name" value="RPC4"/>
</dbReference>
<feature type="compositionally biased region" description="Basic and acidic residues" evidence="5">
    <location>
        <begin position="310"/>
        <end position="327"/>
    </location>
</feature>
<evidence type="ECO:0000256" key="3">
    <source>
        <dbReference type="ARBA" id="ARBA00023163"/>
    </source>
</evidence>
<keyword evidence="3" id="KW-0804">Transcription</keyword>
<reference evidence="7 8" key="1">
    <citation type="submission" date="2025-05" db="UniProtKB">
        <authorList>
            <consortium name="RefSeq"/>
        </authorList>
    </citation>
    <scope>IDENTIFICATION</scope>
    <source>
        <tissue evidence="7 8">Whole body</tissue>
    </source>
</reference>
<proteinExistence type="predicted"/>
<dbReference type="PANTHER" id="PTHR13408:SF0">
    <property type="entry name" value="DNA-DIRECTED RNA POLYMERASE III SUBUNIT RPC4"/>
    <property type="match status" value="1"/>
</dbReference>
<evidence type="ECO:0000313" key="8">
    <source>
        <dbReference type="RefSeq" id="XP_015191106.1"/>
    </source>
</evidence>
<feature type="region of interest" description="Disordered" evidence="5">
    <location>
        <begin position="172"/>
        <end position="238"/>
    </location>
</feature>
<evidence type="ECO:0000256" key="5">
    <source>
        <dbReference type="SAM" id="MobiDB-lite"/>
    </source>
</evidence>
<feature type="region of interest" description="Disordered" evidence="5">
    <location>
        <begin position="304"/>
        <end position="333"/>
    </location>
</feature>
<dbReference type="GeneID" id="107074302"/>
<feature type="compositionally biased region" description="Basic and acidic residues" evidence="5">
    <location>
        <begin position="133"/>
        <end position="143"/>
    </location>
</feature>
<evidence type="ECO:0000313" key="7">
    <source>
        <dbReference type="RefSeq" id="XP_015191105.1"/>
    </source>
</evidence>
<evidence type="ECO:0000256" key="4">
    <source>
        <dbReference type="ARBA" id="ARBA00023242"/>
    </source>
</evidence>
<gene>
    <name evidence="7 8" type="primary">LOC107074302</name>
</gene>
<accession>A0ABM1JF68</accession>
<keyword evidence="4" id="KW-0539">Nucleus</keyword>
<dbReference type="RefSeq" id="XP_015191105.1">
    <property type="nucleotide sequence ID" value="XM_015335619.1"/>
</dbReference>
<feature type="compositionally biased region" description="Basic and acidic residues" evidence="5">
    <location>
        <begin position="82"/>
        <end position="97"/>
    </location>
</feature>
<evidence type="ECO:0000256" key="2">
    <source>
        <dbReference type="ARBA" id="ARBA00022478"/>
    </source>
</evidence>
<sequence length="426" mass="47535">MASDKSGNKKPALPENVQIKIEPGTSLPINLNNIKTEPGVAPTTTRLTSFRLPRDLTLGGNIKTEKTKKIYVPNLNTQRNRKKEETAVTKNDSDKSVKQRGRGRGRGSSDRGRGRGNSNLIQTSGVFSQGTNDEIRRRARGEGGGRYSSDRQPILEKPVLNLNRVINKEEEQQLKEFEDDDIDEDTNDDDTDDLGQYNAPISLPIIKKNNRFKTEPKTEIKTEPKTEPKTETSTLDDEEEIDQKPIILENGTVMKVKKEIKKDKYVKSEPIESLNLWDNISQIAENPAHSYMLMQFPECLPGLEASNDNYEPKSKIANDNTTQEKENQNNSKKNFTLSSLKAGMIGTLQILKSGNARLCLGKSNLHVNVGSTQSFRQDLIAAKLNTVELDGELINLGKVTNTLICSPEWNSMFLNSTSAFDNLSSV</sequence>
<comment type="subcellular location">
    <subcellularLocation>
        <location evidence="1">Nucleus</location>
    </subcellularLocation>
</comment>
<keyword evidence="6" id="KW-1185">Reference proteome</keyword>
<feature type="compositionally biased region" description="Basic and acidic residues" evidence="5">
    <location>
        <begin position="212"/>
        <end position="230"/>
    </location>
</feature>
<dbReference type="Proteomes" id="UP000694924">
    <property type="component" value="Unplaced"/>
</dbReference>
<dbReference type="RefSeq" id="XP_015191106.1">
    <property type="nucleotide sequence ID" value="XM_015335620.1"/>
</dbReference>